<accession>A0A0L0F4R6</accession>
<sequence length="131" mass="14545">FLRFVVVAKPLRDNPTAEENIVLDYVALSKDCNEIFIAWENLAEYLSKANPVVLEALSLIIHVCTHNRQHRSSGAAVVRRVLRQRMRSVYSCVGSDNATGVKGALWFLVAAARHSGTCAKEIVTTFNFSLP</sequence>
<dbReference type="InterPro" id="IPR021714">
    <property type="entry name" value="URB1_N"/>
</dbReference>
<dbReference type="Pfam" id="PF11707">
    <property type="entry name" value="Npa1"/>
    <property type="match status" value="1"/>
</dbReference>
<dbReference type="GO" id="GO:0005730">
    <property type="term" value="C:nucleolus"/>
    <property type="evidence" value="ECO:0007669"/>
    <property type="project" value="TreeGrafter"/>
</dbReference>
<dbReference type="RefSeq" id="XP_014145090.1">
    <property type="nucleotide sequence ID" value="XM_014289615.1"/>
</dbReference>
<evidence type="ECO:0000313" key="2">
    <source>
        <dbReference type="EMBL" id="KNC71188.1"/>
    </source>
</evidence>
<organism evidence="2 3">
    <name type="scientific">Sphaeroforma arctica JP610</name>
    <dbReference type="NCBI Taxonomy" id="667725"/>
    <lineage>
        <taxon>Eukaryota</taxon>
        <taxon>Ichthyosporea</taxon>
        <taxon>Ichthyophonida</taxon>
        <taxon>Sphaeroforma</taxon>
    </lineage>
</organism>
<protein>
    <recommendedName>
        <fullName evidence="1">URB1 N-terminal domain-containing protein</fullName>
    </recommendedName>
</protein>
<evidence type="ECO:0000313" key="3">
    <source>
        <dbReference type="Proteomes" id="UP000054560"/>
    </source>
</evidence>
<dbReference type="GO" id="GO:0000463">
    <property type="term" value="P:maturation of LSU-rRNA from tricistronic rRNA transcript (SSU-rRNA, 5.8S rRNA, LSU-rRNA)"/>
    <property type="evidence" value="ECO:0007669"/>
    <property type="project" value="TreeGrafter"/>
</dbReference>
<feature type="non-terminal residue" evidence="2">
    <location>
        <position position="131"/>
    </location>
</feature>
<dbReference type="PANTHER" id="PTHR13500:SF0">
    <property type="entry name" value="NUCLEOLAR PRE-RIBOSOMAL-ASSOCIATED PROTEIN 1"/>
    <property type="match status" value="1"/>
</dbReference>
<name>A0A0L0F4R6_9EUKA</name>
<dbReference type="PANTHER" id="PTHR13500">
    <property type="entry name" value="NUCLEOLAR PRERIBOSOMAL-ASSOCIATED PROTEIN 1"/>
    <property type="match status" value="1"/>
</dbReference>
<keyword evidence="3" id="KW-1185">Reference proteome</keyword>
<dbReference type="GO" id="GO:0000466">
    <property type="term" value="P:maturation of 5.8S rRNA from tricistronic rRNA transcript (SSU-rRNA, 5.8S rRNA, LSU-rRNA)"/>
    <property type="evidence" value="ECO:0007669"/>
    <property type="project" value="TreeGrafter"/>
</dbReference>
<dbReference type="AlphaFoldDB" id="A0A0L0F4R6"/>
<feature type="non-terminal residue" evidence="2">
    <location>
        <position position="1"/>
    </location>
</feature>
<dbReference type="EMBL" id="KQ249326">
    <property type="protein sequence ID" value="KNC71188.1"/>
    <property type="molecule type" value="Genomic_DNA"/>
</dbReference>
<feature type="domain" description="URB1 N-terminal" evidence="1">
    <location>
        <begin position="32"/>
        <end position="130"/>
    </location>
</feature>
<dbReference type="Proteomes" id="UP000054560">
    <property type="component" value="Unassembled WGS sequence"/>
</dbReference>
<reference evidence="2 3" key="1">
    <citation type="submission" date="2011-02" db="EMBL/GenBank/DDBJ databases">
        <title>The Genome Sequence of Sphaeroforma arctica JP610.</title>
        <authorList>
            <consortium name="The Broad Institute Genome Sequencing Platform"/>
            <person name="Russ C."/>
            <person name="Cuomo C."/>
            <person name="Young S.K."/>
            <person name="Zeng Q."/>
            <person name="Gargeya S."/>
            <person name="Alvarado L."/>
            <person name="Berlin A."/>
            <person name="Chapman S.B."/>
            <person name="Chen Z."/>
            <person name="Freedman E."/>
            <person name="Gellesch M."/>
            <person name="Goldberg J."/>
            <person name="Griggs A."/>
            <person name="Gujja S."/>
            <person name="Heilman E."/>
            <person name="Heiman D."/>
            <person name="Howarth C."/>
            <person name="Mehta T."/>
            <person name="Neiman D."/>
            <person name="Pearson M."/>
            <person name="Roberts A."/>
            <person name="Saif S."/>
            <person name="Shea T."/>
            <person name="Shenoy N."/>
            <person name="Sisk P."/>
            <person name="Stolte C."/>
            <person name="Sykes S."/>
            <person name="White J."/>
            <person name="Yandava C."/>
            <person name="Burger G."/>
            <person name="Gray M.W."/>
            <person name="Holland P.W.H."/>
            <person name="King N."/>
            <person name="Lang F.B.F."/>
            <person name="Roger A.J."/>
            <person name="Ruiz-Trillo I."/>
            <person name="Haas B."/>
            <person name="Nusbaum C."/>
            <person name="Birren B."/>
        </authorList>
    </citation>
    <scope>NUCLEOTIDE SEQUENCE [LARGE SCALE GENOMIC DNA]</scope>
    <source>
        <strain evidence="2 3">JP610</strain>
    </source>
</reference>
<dbReference type="GeneID" id="25916779"/>
<evidence type="ECO:0000259" key="1">
    <source>
        <dbReference type="Pfam" id="PF11707"/>
    </source>
</evidence>
<gene>
    <name evidence="2" type="ORF">SARC_16275</name>
</gene>
<dbReference type="InterPro" id="IPR039844">
    <property type="entry name" value="URB1"/>
</dbReference>
<proteinExistence type="predicted"/>